<sequence length="225" mass="25411">MFHVLVIDDDTSFVRLLEKRLKSFIEDLSIYHFSSLAEVRAFLKTETKESFQLVFLDQHLPDGSGIDLLREGWFENLAVISVSSDDAPDMPGENVKAGAMYFLNKINLTEPLFKPLVCGILDRNKIQQEMSDIKLNTARMETVKTLVSTLRHEINNPLGAVLGAAYLLKNSSDLKEDQKEAARLVESSGKRIKHVLDELCKAISLEPVSKAEQRVFHIPGDKPWE</sequence>
<feature type="modified residue" description="4-aspartylphosphate" evidence="1">
    <location>
        <position position="57"/>
    </location>
</feature>
<dbReference type="Pfam" id="PF00072">
    <property type="entry name" value="Response_reg"/>
    <property type="match status" value="1"/>
</dbReference>
<dbReference type="InterPro" id="IPR001789">
    <property type="entry name" value="Sig_transdc_resp-reg_receiver"/>
</dbReference>
<dbReference type="CDD" id="cd00082">
    <property type="entry name" value="HisKA"/>
    <property type="match status" value="1"/>
</dbReference>
<evidence type="ECO:0000313" key="4">
    <source>
        <dbReference type="Proteomes" id="UP000524246"/>
    </source>
</evidence>
<dbReference type="Gene3D" id="3.40.50.2300">
    <property type="match status" value="1"/>
</dbReference>
<dbReference type="SUPFAM" id="SSF47384">
    <property type="entry name" value="Homodimeric domain of signal transducing histidine kinase"/>
    <property type="match status" value="1"/>
</dbReference>
<evidence type="ECO:0000313" key="3">
    <source>
        <dbReference type="EMBL" id="NMC62052.1"/>
    </source>
</evidence>
<dbReference type="EMBL" id="JAAZON010000106">
    <property type="protein sequence ID" value="NMC62052.1"/>
    <property type="molecule type" value="Genomic_DNA"/>
</dbReference>
<dbReference type="SMART" id="SM00388">
    <property type="entry name" value="HisKA"/>
    <property type="match status" value="1"/>
</dbReference>
<dbReference type="InterPro" id="IPR003661">
    <property type="entry name" value="HisK_dim/P_dom"/>
</dbReference>
<dbReference type="Gene3D" id="1.10.287.130">
    <property type="match status" value="1"/>
</dbReference>
<dbReference type="AlphaFoldDB" id="A0A7X9IJE9"/>
<comment type="caution">
    <text evidence="3">The sequence shown here is derived from an EMBL/GenBank/DDBJ whole genome shotgun (WGS) entry which is preliminary data.</text>
</comment>
<organism evidence="3 4">
    <name type="scientific">SAR324 cluster bacterium</name>
    <dbReference type="NCBI Taxonomy" id="2024889"/>
    <lineage>
        <taxon>Bacteria</taxon>
        <taxon>Deltaproteobacteria</taxon>
        <taxon>SAR324 cluster</taxon>
    </lineage>
</organism>
<dbReference type="InterPro" id="IPR036097">
    <property type="entry name" value="HisK_dim/P_sf"/>
</dbReference>
<keyword evidence="1" id="KW-0597">Phosphoprotein</keyword>
<proteinExistence type="predicted"/>
<accession>A0A7X9IJE9</accession>
<dbReference type="InterPro" id="IPR011006">
    <property type="entry name" value="CheY-like_superfamily"/>
</dbReference>
<dbReference type="GO" id="GO:0000155">
    <property type="term" value="F:phosphorelay sensor kinase activity"/>
    <property type="evidence" value="ECO:0007669"/>
    <property type="project" value="InterPro"/>
</dbReference>
<gene>
    <name evidence="3" type="ORF">GYA55_02685</name>
</gene>
<protein>
    <submittedName>
        <fullName evidence="3">Response regulator</fullName>
    </submittedName>
</protein>
<feature type="domain" description="Response regulatory" evidence="2">
    <location>
        <begin position="3"/>
        <end position="120"/>
    </location>
</feature>
<dbReference type="Proteomes" id="UP000524246">
    <property type="component" value="Unassembled WGS sequence"/>
</dbReference>
<name>A0A7X9IJE9_9DELT</name>
<dbReference type="CDD" id="cd00156">
    <property type="entry name" value="REC"/>
    <property type="match status" value="1"/>
</dbReference>
<dbReference type="SUPFAM" id="SSF52172">
    <property type="entry name" value="CheY-like"/>
    <property type="match status" value="1"/>
</dbReference>
<dbReference type="PROSITE" id="PS50110">
    <property type="entry name" value="RESPONSE_REGULATORY"/>
    <property type="match status" value="1"/>
</dbReference>
<dbReference type="SMART" id="SM00448">
    <property type="entry name" value="REC"/>
    <property type="match status" value="1"/>
</dbReference>
<reference evidence="3 4" key="1">
    <citation type="journal article" date="2020" name="Biotechnol. Biofuels">
        <title>New insights from the biogas microbiome by comprehensive genome-resolved metagenomics of nearly 1600 species originating from multiple anaerobic digesters.</title>
        <authorList>
            <person name="Campanaro S."/>
            <person name="Treu L."/>
            <person name="Rodriguez-R L.M."/>
            <person name="Kovalovszki A."/>
            <person name="Ziels R.M."/>
            <person name="Maus I."/>
            <person name="Zhu X."/>
            <person name="Kougias P.G."/>
            <person name="Basile A."/>
            <person name="Luo G."/>
            <person name="Schluter A."/>
            <person name="Konstantinidis K.T."/>
            <person name="Angelidaki I."/>
        </authorList>
    </citation>
    <scope>NUCLEOTIDE SEQUENCE [LARGE SCALE GENOMIC DNA]</scope>
    <source>
        <strain evidence="3">AS27yjCOA_65</strain>
    </source>
</reference>
<evidence type="ECO:0000259" key="2">
    <source>
        <dbReference type="PROSITE" id="PS50110"/>
    </source>
</evidence>
<evidence type="ECO:0000256" key="1">
    <source>
        <dbReference type="PROSITE-ProRule" id="PRU00169"/>
    </source>
</evidence>
<dbReference type="Pfam" id="PF00512">
    <property type="entry name" value="HisKA"/>
    <property type="match status" value="1"/>
</dbReference>